<name>A0A081C768_VECG1</name>
<dbReference type="InterPro" id="IPR000089">
    <property type="entry name" value="Biotin_lipoyl"/>
</dbReference>
<evidence type="ECO:0000256" key="4">
    <source>
        <dbReference type="PIRSR" id="PIRSR617453-50"/>
    </source>
</evidence>
<dbReference type="SUPFAM" id="SSF51230">
    <property type="entry name" value="Single hybrid motif"/>
    <property type="match status" value="1"/>
</dbReference>
<keyword evidence="7" id="KW-1185">Reference proteome</keyword>
<dbReference type="HOGENOM" id="CLU_097408_2_0_0"/>
<dbReference type="Proteomes" id="UP000030661">
    <property type="component" value="Unassembled WGS sequence"/>
</dbReference>
<gene>
    <name evidence="3" type="primary">gcvH</name>
    <name evidence="6" type="ORF">U27_00320</name>
</gene>
<feature type="domain" description="Lipoyl-binding" evidence="5">
    <location>
        <begin position="21"/>
        <end position="103"/>
    </location>
</feature>
<evidence type="ECO:0000256" key="3">
    <source>
        <dbReference type="HAMAP-Rule" id="MF_00272"/>
    </source>
</evidence>
<dbReference type="InterPro" id="IPR003016">
    <property type="entry name" value="2-oxoA_DH_lipoyl-BS"/>
</dbReference>
<dbReference type="GO" id="GO:0009249">
    <property type="term" value="P:protein lipoylation"/>
    <property type="evidence" value="ECO:0007669"/>
    <property type="project" value="TreeGrafter"/>
</dbReference>
<dbReference type="HAMAP" id="MF_00272">
    <property type="entry name" value="GcvH"/>
    <property type="match status" value="1"/>
</dbReference>
<organism evidence="6">
    <name type="scientific">Vecturithrix granuli</name>
    <dbReference type="NCBI Taxonomy" id="1499967"/>
    <lineage>
        <taxon>Bacteria</taxon>
        <taxon>Candidatus Moduliflexota</taxon>
        <taxon>Candidatus Vecturitrichia</taxon>
        <taxon>Candidatus Vecturitrichales</taxon>
        <taxon>Candidatus Vecturitrichaceae</taxon>
        <taxon>Candidatus Vecturithrix</taxon>
    </lineage>
</organism>
<dbReference type="PANTHER" id="PTHR11715:SF3">
    <property type="entry name" value="GLYCINE CLEAVAGE SYSTEM H PROTEIN-RELATED"/>
    <property type="match status" value="1"/>
</dbReference>
<keyword evidence="2 3" id="KW-0450">Lipoyl</keyword>
<dbReference type="InterPro" id="IPR011053">
    <property type="entry name" value="Single_hybrid_motif"/>
</dbReference>
<dbReference type="STRING" id="1499967.U27_00320"/>
<dbReference type="GO" id="GO:0005829">
    <property type="term" value="C:cytosol"/>
    <property type="evidence" value="ECO:0007669"/>
    <property type="project" value="TreeGrafter"/>
</dbReference>
<dbReference type="GO" id="GO:0005960">
    <property type="term" value="C:glycine cleavage complex"/>
    <property type="evidence" value="ECO:0007669"/>
    <property type="project" value="InterPro"/>
</dbReference>
<dbReference type="NCBIfam" id="TIGR00527">
    <property type="entry name" value="gcvH"/>
    <property type="match status" value="1"/>
</dbReference>
<dbReference type="AlphaFoldDB" id="A0A081C768"/>
<protein>
    <recommendedName>
        <fullName evidence="3">Glycine cleavage system H protein</fullName>
    </recommendedName>
</protein>
<dbReference type="eggNOG" id="COG0509">
    <property type="taxonomic scope" value="Bacteria"/>
</dbReference>
<accession>A0A081C768</accession>
<evidence type="ECO:0000256" key="2">
    <source>
        <dbReference type="ARBA" id="ARBA00022823"/>
    </source>
</evidence>
<dbReference type="Pfam" id="PF01597">
    <property type="entry name" value="GCV_H"/>
    <property type="match status" value="1"/>
</dbReference>
<dbReference type="InterPro" id="IPR002930">
    <property type="entry name" value="GCV_H"/>
</dbReference>
<dbReference type="PANTHER" id="PTHR11715">
    <property type="entry name" value="GLYCINE CLEAVAGE SYSTEM H PROTEIN"/>
    <property type="match status" value="1"/>
</dbReference>
<dbReference type="InterPro" id="IPR017453">
    <property type="entry name" value="GCV_H_sub"/>
</dbReference>
<evidence type="ECO:0000256" key="1">
    <source>
        <dbReference type="ARBA" id="ARBA00009249"/>
    </source>
</evidence>
<dbReference type="EMBL" id="DF820473">
    <property type="protein sequence ID" value="GAK60423.1"/>
    <property type="molecule type" value="Genomic_DNA"/>
</dbReference>
<dbReference type="InterPro" id="IPR033753">
    <property type="entry name" value="GCV_H/Fam206"/>
</dbReference>
<evidence type="ECO:0000259" key="5">
    <source>
        <dbReference type="PROSITE" id="PS50968"/>
    </source>
</evidence>
<dbReference type="NCBIfam" id="NF002270">
    <property type="entry name" value="PRK01202.1"/>
    <property type="match status" value="1"/>
</dbReference>
<reference evidence="6" key="1">
    <citation type="journal article" date="2015" name="PeerJ">
        <title>First genomic representation of candidate bacterial phylum KSB3 points to enhanced environmental sensing as a trigger of wastewater bulking.</title>
        <authorList>
            <person name="Sekiguchi Y."/>
            <person name="Ohashi A."/>
            <person name="Parks D.H."/>
            <person name="Yamauchi T."/>
            <person name="Tyson G.W."/>
            <person name="Hugenholtz P."/>
        </authorList>
    </citation>
    <scope>NUCLEOTIDE SEQUENCE [LARGE SCALE GENOMIC DNA]</scope>
</reference>
<dbReference type="Gene3D" id="2.40.50.100">
    <property type="match status" value="1"/>
</dbReference>
<evidence type="ECO:0000313" key="6">
    <source>
        <dbReference type="EMBL" id="GAK60423.1"/>
    </source>
</evidence>
<comment type="similarity">
    <text evidence="1 3">Belongs to the GcvH family.</text>
</comment>
<proteinExistence type="inferred from homology"/>
<comment type="cofactor">
    <cofactor evidence="3">
        <name>(R)-lipoate</name>
        <dbReference type="ChEBI" id="CHEBI:83088"/>
    </cofactor>
    <text evidence="3">Binds 1 lipoyl cofactor covalently.</text>
</comment>
<dbReference type="GO" id="GO:0019464">
    <property type="term" value="P:glycine decarboxylation via glycine cleavage system"/>
    <property type="evidence" value="ECO:0007669"/>
    <property type="project" value="UniProtKB-UniRule"/>
</dbReference>
<feature type="modified residue" description="N6-lipoyllysine" evidence="3 4">
    <location>
        <position position="62"/>
    </location>
</feature>
<sequence>MYPENVKYTKEHEWVRVENGTAVVGITDYAQEQLGDVVYVELPDMGAELAQFSTCGTIESVKTVSDLYAPVSGEVVKINEELDENPELINDDPYGAGWILEVTLSNPDELGQLLSAGEYEAFIKENA</sequence>
<dbReference type="PROSITE" id="PS50968">
    <property type="entry name" value="BIOTINYL_LIPOYL"/>
    <property type="match status" value="1"/>
</dbReference>
<evidence type="ECO:0000313" key="7">
    <source>
        <dbReference type="Proteomes" id="UP000030661"/>
    </source>
</evidence>
<dbReference type="PROSITE" id="PS00189">
    <property type="entry name" value="LIPOYL"/>
    <property type="match status" value="1"/>
</dbReference>
<dbReference type="CDD" id="cd06848">
    <property type="entry name" value="GCS_H"/>
    <property type="match status" value="1"/>
</dbReference>
<comment type="subunit">
    <text evidence="3">The glycine cleavage system is composed of four proteins: P, T, L and H.</text>
</comment>
<comment type="function">
    <text evidence="3">The glycine cleavage system catalyzes the degradation of glycine. The H protein shuttles the methylamine group of glycine from the P protein to the T protein.</text>
</comment>